<dbReference type="GO" id="GO:0008168">
    <property type="term" value="F:methyltransferase activity"/>
    <property type="evidence" value="ECO:0007669"/>
    <property type="project" value="UniProtKB-KW"/>
</dbReference>
<sequence>MLSKNTVKFIKSLQQKKFRKQENAFFVEGAKNVTELLLSDFTITHLLFTEKYLSDQQDLIDRSKGEKIKSSPKELKSLGIFSSNEQALAVASIKPNTSLEIRPGELVLALDDIRDPGNLGTIIRIADWYGIKKILLSPETADVYNPKVLHASMGSFSRLAFEYVDLNSKLRDSSVPIYGAFLEGISIHDFEGVPEGILLMGNESHGIREDLKNLVTQKLTIPGFGAAESLNVAVATAVLCDNLRRLSK</sequence>
<dbReference type="InterPro" id="IPR051259">
    <property type="entry name" value="rRNA_Methyltransferase"/>
</dbReference>
<dbReference type="InterPro" id="IPR001537">
    <property type="entry name" value="SpoU_MeTrfase"/>
</dbReference>
<dbReference type="Pfam" id="PF22435">
    <property type="entry name" value="MRM3-like_sub_bind"/>
    <property type="match status" value="1"/>
</dbReference>
<dbReference type="RefSeq" id="WP_166142827.1">
    <property type="nucleotide sequence ID" value="NZ_JAANYN010000001.1"/>
</dbReference>
<gene>
    <name evidence="6" type="ORF">G9Q97_02600</name>
</gene>
<evidence type="ECO:0000259" key="4">
    <source>
        <dbReference type="Pfam" id="PF00588"/>
    </source>
</evidence>
<dbReference type="SUPFAM" id="SSF55315">
    <property type="entry name" value="L30e-like"/>
    <property type="match status" value="1"/>
</dbReference>
<evidence type="ECO:0000256" key="3">
    <source>
        <dbReference type="ARBA" id="ARBA00022679"/>
    </source>
</evidence>
<name>A0ABX0H5Q6_9BACT</name>
<dbReference type="CDD" id="cd18109">
    <property type="entry name" value="SpoU-like_RNA-MTase"/>
    <property type="match status" value="1"/>
</dbReference>
<reference evidence="6 7" key="1">
    <citation type="submission" date="2020-03" db="EMBL/GenBank/DDBJ databases">
        <title>Cyclobacterium plantarum sp. nov., a marine bacterium isolated from a coastal-marine wetland.</title>
        <authorList>
            <person name="Sanchez-Porro C."/>
            <person name="Ventosa A."/>
            <person name="Amoozegar M."/>
        </authorList>
    </citation>
    <scope>NUCLEOTIDE SEQUENCE [LARGE SCALE GENOMIC DNA]</scope>
    <source>
        <strain evidence="6 7">GBPx2</strain>
    </source>
</reference>
<comment type="similarity">
    <text evidence="1">Belongs to the class IV-like SAM-binding methyltransferase superfamily. RNA methyltransferase TrmH family.</text>
</comment>
<dbReference type="Pfam" id="PF00588">
    <property type="entry name" value="SpoU_methylase"/>
    <property type="match status" value="1"/>
</dbReference>
<dbReference type="InterPro" id="IPR053888">
    <property type="entry name" value="MRM3-like_sub_bind"/>
</dbReference>
<dbReference type="PANTHER" id="PTHR43191">
    <property type="entry name" value="RRNA METHYLTRANSFERASE 3"/>
    <property type="match status" value="1"/>
</dbReference>
<dbReference type="EMBL" id="JAANYN010000001">
    <property type="protein sequence ID" value="NHE55698.1"/>
    <property type="molecule type" value="Genomic_DNA"/>
</dbReference>
<keyword evidence="7" id="KW-1185">Reference proteome</keyword>
<accession>A0ABX0H5Q6</accession>
<dbReference type="PANTHER" id="PTHR43191:SF2">
    <property type="entry name" value="RRNA METHYLTRANSFERASE 3, MITOCHONDRIAL"/>
    <property type="match status" value="1"/>
</dbReference>
<dbReference type="InterPro" id="IPR029028">
    <property type="entry name" value="Alpha/beta_knot_MTases"/>
</dbReference>
<organism evidence="6 7">
    <name type="scientific">Cyclobacterium plantarum</name>
    <dbReference type="NCBI Taxonomy" id="2716263"/>
    <lineage>
        <taxon>Bacteria</taxon>
        <taxon>Pseudomonadati</taxon>
        <taxon>Bacteroidota</taxon>
        <taxon>Cytophagia</taxon>
        <taxon>Cytophagales</taxon>
        <taxon>Cyclobacteriaceae</taxon>
        <taxon>Cyclobacterium</taxon>
    </lineage>
</organism>
<feature type="domain" description="tRNA/rRNA methyltransferase SpoU type" evidence="4">
    <location>
        <begin position="106"/>
        <end position="240"/>
    </location>
</feature>
<comment type="caution">
    <text evidence="6">The sequence shown here is derived from an EMBL/GenBank/DDBJ whole genome shotgun (WGS) entry which is preliminary data.</text>
</comment>
<evidence type="ECO:0000256" key="1">
    <source>
        <dbReference type="ARBA" id="ARBA00007228"/>
    </source>
</evidence>
<feature type="domain" description="MRM3-like substrate binding" evidence="5">
    <location>
        <begin position="5"/>
        <end position="78"/>
    </location>
</feature>
<proteinExistence type="inferred from homology"/>
<dbReference type="SUPFAM" id="SSF75217">
    <property type="entry name" value="alpha/beta knot"/>
    <property type="match status" value="1"/>
</dbReference>
<evidence type="ECO:0000313" key="7">
    <source>
        <dbReference type="Proteomes" id="UP000649799"/>
    </source>
</evidence>
<dbReference type="Gene3D" id="3.30.1330.30">
    <property type="match status" value="1"/>
</dbReference>
<evidence type="ECO:0000259" key="5">
    <source>
        <dbReference type="Pfam" id="PF22435"/>
    </source>
</evidence>
<protein>
    <submittedName>
        <fullName evidence="6">RNA methyltransferase</fullName>
    </submittedName>
</protein>
<dbReference type="InterPro" id="IPR029064">
    <property type="entry name" value="Ribosomal_eL30-like_sf"/>
</dbReference>
<dbReference type="Proteomes" id="UP000649799">
    <property type="component" value="Unassembled WGS sequence"/>
</dbReference>
<keyword evidence="2 6" id="KW-0489">Methyltransferase</keyword>
<keyword evidence="3" id="KW-0808">Transferase</keyword>
<evidence type="ECO:0000256" key="2">
    <source>
        <dbReference type="ARBA" id="ARBA00022603"/>
    </source>
</evidence>
<dbReference type="InterPro" id="IPR029026">
    <property type="entry name" value="tRNA_m1G_MTases_N"/>
</dbReference>
<evidence type="ECO:0000313" key="6">
    <source>
        <dbReference type="EMBL" id="NHE55698.1"/>
    </source>
</evidence>
<dbReference type="Gene3D" id="3.40.1280.10">
    <property type="match status" value="1"/>
</dbReference>
<dbReference type="GO" id="GO:0032259">
    <property type="term" value="P:methylation"/>
    <property type="evidence" value="ECO:0007669"/>
    <property type="project" value="UniProtKB-KW"/>
</dbReference>